<dbReference type="EMBL" id="BMAU01021331">
    <property type="protein sequence ID" value="GFY14832.1"/>
    <property type="molecule type" value="Genomic_DNA"/>
</dbReference>
<dbReference type="Proteomes" id="UP000887159">
    <property type="component" value="Unassembled WGS sequence"/>
</dbReference>
<gene>
    <name evidence="1" type="ORF">TNCV_648751</name>
</gene>
<name>A0A8X6ST57_TRICX</name>
<organism evidence="1 2">
    <name type="scientific">Trichonephila clavipes</name>
    <name type="common">Golden silk orbweaver</name>
    <name type="synonym">Nephila clavipes</name>
    <dbReference type="NCBI Taxonomy" id="2585209"/>
    <lineage>
        <taxon>Eukaryota</taxon>
        <taxon>Metazoa</taxon>
        <taxon>Ecdysozoa</taxon>
        <taxon>Arthropoda</taxon>
        <taxon>Chelicerata</taxon>
        <taxon>Arachnida</taxon>
        <taxon>Araneae</taxon>
        <taxon>Araneomorphae</taxon>
        <taxon>Entelegynae</taxon>
        <taxon>Araneoidea</taxon>
        <taxon>Nephilidae</taxon>
        <taxon>Trichonephila</taxon>
    </lineage>
</organism>
<proteinExistence type="predicted"/>
<accession>A0A8X6ST57</accession>
<sequence length="75" mass="8028">MVVFESGDTVERGRLTATFINRHTGPAPGIMAVPGGARTIKTEKVAQSTITKFANGHIKCLSFAEGQKAYLMCTN</sequence>
<dbReference type="AlphaFoldDB" id="A0A8X6ST57"/>
<evidence type="ECO:0000313" key="1">
    <source>
        <dbReference type="EMBL" id="GFY14832.1"/>
    </source>
</evidence>
<protein>
    <submittedName>
        <fullName evidence="1">Uncharacterized protein</fullName>
    </submittedName>
</protein>
<comment type="caution">
    <text evidence="1">The sequence shown here is derived from an EMBL/GenBank/DDBJ whole genome shotgun (WGS) entry which is preliminary data.</text>
</comment>
<reference evidence="1" key="1">
    <citation type="submission" date="2020-08" db="EMBL/GenBank/DDBJ databases">
        <title>Multicomponent nature underlies the extraordinary mechanical properties of spider dragline silk.</title>
        <authorList>
            <person name="Kono N."/>
            <person name="Nakamura H."/>
            <person name="Mori M."/>
            <person name="Yoshida Y."/>
            <person name="Ohtoshi R."/>
            <person name="Malay A.D."/>
            <person name="Moran D.A.P."/>
            <person name="Tomita M."/>
            <person name="Numata K."/>
            <person name="Arakawa K."/>
        </authorList>
    </citation>
    <scope>NUCLEOTIDE SEQUENCE</scope>
</reference>
<keyword evidence="2" id="KW-1185">Reference proteome</keyword>
<evidence type="ECO:0000313" key="2">
    <source>
        <dbReference type="Proteomes" id="UP000887159"/>
    </source>
</evidence>